<dbReference type="Proteomes" id="UP001501072">
    <property type="component" value="Unassembled WGS sequence"/>
</dbReference>
<evidence type="ECO:0000313" key="3">
    <source>
        <dbReference type="Proteomes" id="UP001501072"/>
    </source>
</evidence>
<proteinExistence type="predicted"/>
<organism evidence="2 3">
    <name type="scientific">Streptomyces thermogriseus</name>
    <dbReference type="NCBI Taxonomy" id="75292"/>
    <lineage>
        <taxon>Bacteria</taxon>
        <taxon>Bacillati</taxon>
        <taxon>Actinomycetota</taxon>
        <taxon>Actinomycetes</taxon>
        <taxon>Kitasatosporales</taxon>
        <taxon>Streptomycetaceae</taxon>
        <taxon>Streptomyces</taxon>
    </lineage>
</organism>
<keyword evidence="3" id="KW-1185">Reference proteome</keyword>
<evidence type="ECO:0000256" key="1">
    <source>
        <dbReference type="SAM" id="MobiDB-lite"/>
    </source>
</evidence>
<dbReference type="EMBL" id="BAAAHU010000057">
    <property type="protein sequence ID" value="GAA1014794.1"/>
    <property type="molecule type" value="Genomic_DNA"/>
</dbReference>
<reference evidence="3" key="1">
    <citation type="journal article" date="2019" name="Int. J. Syst. Evol. Microbiol.">
        <title>The Global Catalogue of Microorganisms (GCM) 10K type strain sequencing project: providing services to taxonomists for standard genome sequencing and annotation.</title>
        <authorList>
            <consortium name="The Broad Institute Genomics Platform"/>
            <consortium name="The Broad Institute Genome Sequencing Center for Infectious Disease"/>
            <person name="Wu L."/>
            <person name="Ma J."/>
        </authorList>
    </citation>
    <scope>NUCLEOTIDE SEQUENCE [LARGE SCALE GENOMIC DNA]</scope>
    <source>
        <strain evidence="3">JCM 11269</strain>
    </source>
</reference>
<feature type="region of interest" description="Disordered" evidence="1">
    <location>
        <begin position="1"/>
        <end position="44"/>
    </location>
</feature>
<evidence type="ECO:0000313" key="2">
    <source>
        <dbReference type="EMBL" id="GAA1014794.1"/>
    </source>
</evidence>
<protein>
    <submittedName>
        <fullName evidence="2">Uncharacterized protein</fullName>
    </submittedName>
</protein>
<comment type="caution">
    <text evidence="2">The sequence shown here is derived from an EMBL/GenBank/DDBJ whole genome shotgun (WGS) entry which is preliminary data.</text>
</comment>
<name>A0ABP4DMI9_9ACTN</name>
<gene>
    <name evidence="2" type="ORF">GCM10009564_45440</name>
</gene>
<feature type="compositionally biased region" description="Basic and acidic residues" evidence="1">
    <location>
        <begin position="1"/>
        <end position="19"/>
    </location>
</feature>
<accession>A0ABP4DMI9</accession>
<sequence length="59" mass="6070">MRPDVMRARGSGEGKDTERGAGPPPVETAPHRSRGTGPVQPSFEMSLTAPLSALVAIAA</sequence>